<proteinExistence type="predicted"/>
<dbReference type="EMBL" id="CP094326">
    <property type="protein sequence ID" value="UNY97485.1"/>
    <property type="molecule type" value="Genomic_DNA"/>
</dbReference>
<accession>A0ABY3YI05</accession>
<dbReference type="InterPro" id="IPR008979">
    <property type="entry name" value="Galactose-bd-like_sf"/>
</dbReference>
<dbReference type="Pfam" id="PF16323">
    <property type="entry name" value="DUF4959"/>
    <property type="match status" value="1"/>
</dbReference>
<dbReference type="Gene3D" id="2.60.120.260">
    <property type="entry name" value="Galactose-binding domain-like"/>
    <property type="match status" value="1"/>
</dbReference>
<evidence type="ECO:0000313" key="5">
    <source>
        <dbReference type="Proteomes" id="UP000829476"/>
    </source>
</evidence>
<dbReference type="InterPro" id="IPR033431">
    <property type="entry name" value="DUF5126"/>
</dbReference>
<dbReference type="InterPro" id="IPR032527">
    <property type="entry name" value="DUF4959"/>
</dbReference>
<evidence type="ECO:0000259" key="2">
    <source>
        <dbReference type="Pfam" id="PF16391"/>
    </source>
</evidence>
<dbReference type="Pfam" id="PF16391">
    <property type="entry name" value="DUF5000"/>
    <property type="match status" value="1"/>
</dbReference>
<sequence>MKRKVFFKKQIFVVMMGIVATVCIISCDEEIVNEPPVTGKEPQPVTNVNFTAKPGGVILNYNIQDDATDYVLAEYEIRSGVIRQEKVSKYKNTMSLQGFASEGIHKVTLYSVNISEKRSEPTTIDVEVMEPPYVTAFETLNIKEDFGGLNVSLSNQAKEVLSIEILTTDENGEQYSRIVHNTSQQVVNFSERGFEPEERKFWVTMRDNYGNTTDTVAVKLTPLFEKLLDRTLMGEHVLPSDYGYDHAWHTWSGISPRAPRFLFDGVSTHTDNVLHSIPGSGIPMHFTIDLGVTSALSRFRIWQRNRSVEYYAGGNPRAFELWGSANPDPDGSWDSWTKIGTYTIEKPSGAPLGTNTSEDLEVLRAGHEFNVPIEVGPVRYIRFKTLETWGKIEHVSFAELAFWGSEE</sequence>
<feature type="domain" description="DUF4959" evidence="1">
    <location>
        <begin position="26"/>
        <end position="127"/>
    </location>
</feature>
<evidence type="ECO:0000259" key="1">
    <source>
        <dbReference type="Pfam" id="PF16323"/>
    </source>
</evidence>
<dbReference type="Proteomes" id="UP000829476">
    <property type="component" value="Chromosome"/>
</dbReference>
<evidence type="ECO:0000259" key="3">
    <source>
        <dbReference type="Pfam" id="PF17166"/>
    </source>
</evidence>
<name>A0ABY3YI05_9FLAO</name>
<reference evidence="4 5" key="1">
    <citation type="journal article" date="2018" name="Int. J. Syst. Evol. Microbiol.">
        <title>Zhouia spongiae sp. nov., isolated from a marine sponge.</title>
        <authorList>
            <person name="Zhuang L."/>
            <person name="Lin B."/>
            <person name="Qin F."/>
            <person name="Luo L."/>
        </authorList>
    </citation>
    <scope>NUCLEOTIDE SEQUENCE [LARGE SCALE GENOMIC DNA]</scope>
    <source>
        <strain evidence="4 5">HN-Y44</strain>
    </source>
</reference>
<dbReference type="InterPro" id="IPR032164">
    <property type="entry name" value="DUF5000"/>
</dbReference>
<evidence type="ECO:0000313" key="4">
    <source>
        <dbReference type="EMBL" id="UNY97485.1"/>
    </source>
</evidence>
<feature type="domain" description="DUF5126" evidence="3">
    <location>
        <begin position="130"/>
        <end position="230"/>
    </location>
</feature>
<dbReference type="Pfam" id="PF17166">
    <property type="entry name" value="DUF5126"/>
    <property type="match status" value="1"/>
</dbReference>
<feature type="domain" description="DUF5000" evidence="2">
    <location>
        <begin position="267"/>
        <end position="404"/>
    </location>
</feature>
<gene>
    <name evidence="4" type="ORF">MQE36_10315</name>
</gene>
<dbReference type="RefSeq" id="WP_242935898.1">
    <property type="nucleotide sequence ID" value="NZ_CP094326.1"/>
</dbReference>
<organism evidence="4 5">
    <name type="scientific">Zhouia spongiae</name>
    <dbReference type="NCBI Taxonomy" id="2202721"/>
    <lineage>
        <taxon>Bacteria</taxon>
        <taxon>Pseudomonadati</taxon>
        <taxon>Bacteroidota</taxon>
        <taxon>Flavobacteriia</taxon>
        <taxon>Flavobacteriales</taxon>
        <taxon>Flavobacteriaceae</taxon>
        <taxon>Zhouia</taxon>
    </lineage>
</organism>
<keyword evidence="5" id="KW-1185">Reference proteome</keyword>
<protein>
    <submittedName>
        <fullName evidence="4">DUF5126 domain-containing protein</fullName>
    </submittedName>
</protein>
<dbReference type="SUPFAM" id="SSF49785">
    <property type="entry name" value="Galactose-binding domain-like"/>
    <property type="match status" value="1"/>
</dbReference>